<proteinExistence type="inferred from homology"/>
<dbReference type="Proteomes" id="UP000282125">
    <property type="component" value="Unassembled WGS sequence"/>
</dbReference>
<comment type="caution">
    <text evidence="3">The sequence shown here is derived from an EMBL/GenBank/DDBJ whole genome shotgun (WGS) entry which is preliminary data.</text>
</comment>
<sequence>MTDLMTTPPRRAALITGSARRLGAAMARALSKEGWFVVLHCHHSRGEGEALVAELRAAGADCGLVCGPLTTKAGAEAVFAAAVALAGPLSLLVNNASAFLGDDLATAEEAGLAQHMAVNLAAPLWLMQRFQAQDPLPEGALVVNMLDNKLMALNPDFFTYTLSKAALKAATEMAAQSFGGHPRVCAIAPSITLMSGAQTAEDFERTARINPLGRRVAPADICEALLLLWADRGLNGEILVIDGGQHHWNLPRDVAFLTEEDIPLG</sequence>
<gene>
    <name evidence="3" type="ORF">EG244_02725</name>
</gene>
<evidence type="ECO:0000313" key="4">
    <source>
        <dbReference type="Proteomes" id="UP000282125"/>
    </source>
</evidence>
<evidence type="ECO:0000256" key="2">
    <source>
        <dbReference type="ARBA" id="ARBA00023002"/>
    </source>
</evidence>
<keyword evidence="2" id="KW-0560">Oxidoreductase</keyword>
<dbReference type="SUPFAM" id="SSF51735">
    <property type="entry name" value="NAD(P)-binding Rossmann-fold domains"/>
    <property type="match status" value="1"/>
</dbReference>
<evidence type="ECO:0000256" key="1">
    <source>
        <dbReference type="ARBA" id="ARBA00006484"/>
    </source>
</evidence>
<protein>
    <submittedName>
        <fullName evidence="3">SDR family oxidoreductase</fullName>
    </submittedName>
</protein>
<dbReference type="PANTHER" id="PTHR43639:SF1">
    <property type="entry name" value="SHORT-CHAIN DEHYDROGENASE_REDUCTASE FAMILY PROTEIN"/>
    <property type="match status" value="1"/>
</dbReference>
<name>A0A3P3DW35_9RHOB</name>
<dbReference type="InterPro" id="IPR036291">
    <property type="entry name" value="NAD(P)-bd_dom_sf"/>
</dbReference>
<dbReference type="GO" id="GO:0016491">
    <property type="term" value="F:oxidoreductase activity"/>
    <property type="evidence" value="ECO:0007669"/>
    <property type="project" value="UniProtKB-KW"/>
</dbReference>
<dbReference type="PANTHER" id="PTHR43639">
    <property type="entry name" value="OXIDOREDUCTASE, SHORT-CHAIN DEHYDROGENASE/REDUCTASE FAMILY (AFU_ORTHOLOGUE AFUA_5G02870)"/>
    <property type="match status" value="1"/>
</dbReference>
<dbReference type="InterPro" id="IPR002347">
    <property type="entry name" value="SDR_fam"/>
</dbReference>
<reference evidence="3 4" key="1">
    <citation type="submission" date="2018-11" db="EMBL/GenBank/DDBJ databases">
        <title>Gemmobacter sp. nov., YIM 102744-1 draft genome.</title>
        <authorList>
            <person name="Li G."/>
            <person name="Jiang Y."/>
        </authorList>
    </citation>
    <scope>NUCLEOTIDE SEQUENCE [LARGE SCALE GENOMIC DNA]</scope>
    <source>
        <strain evidence="3 4">YIM 102744-1</strain>
    </source>
</reference>
<dbReference type="Gene3D" id="3.40.50.720">
    <property type="entry name" value="NAD(P)-binding Rossmann-like Domain"/>
    <property type="match status" value="1"/>
</dbReference>
<dbReference type="EMBL" id="RRAZ01000003">
    <property type="protein sequence ID" value="RRH77956.1"/>
    <property type="molecule type" value="Genomic_DNA"/>
</dbReference>
<evidence type="ECO:0000313" key="3">
    <source>
        <dbReference type="EMBL" id="RRH77956.1"/>
    </source>
</evidence>
<dbReference type="AlphaFoldDB" id="A0A3P3DW35"/>
<keyword evidence="4" id="KW-1185">Reference proteome</keyword>
<dbReference type="PRINTS" id="PR00081">
    <property type="entry name" value="GDHRDH"/>
</dbReference>
<comment type="similarity">
    <text evidence="1">Belongs to the short-chain dehydrogenases/reductases (SDR) family.</text>
</comment>
<dbReference type="Pfam" id="PF13561">
    <property type="entry name" value="adh_short_C2"/>
    <property type="match status" value="1"/>
</dbReference>
<accession>A0A3P3DW35</accession>
<organism evidence="3 4">
    <name type="scientific">Falsigemmobacter faecalis</name>
    <dbReference type="NCBI Taxonomy" id="2488730"/>
    <lineage>
        <taxon>Bacteria</taxon>
        <taxon>Pseudomonadati</taxon>
        <taxon>Pseudomonadota</taxon>
        <taxon>Alphaproteobacteria</taxon>
        <taxon>Rhodobacterales</taxon>
        <taxon>Paracoccaceae</taxon>
        <taxon>Falsigemmobacter</taxon>
    </lineage>
</organism>